<feature type="transmembrane region" description="Helical" evidence="6">
    <location>
        <begin position="349"/>
        <end position="370"/>
    </location>
</feature>
<evidence type="ECO:0000256" key="3">
    <source>
        <dbReference type="ARBA" id="ARBA00022692"/>
    </source>
</evidence>
<evidence type="ECO:0000256" key="1">
    <source>
        <dbReference type="ARBA" id="ARBA00004141"/>
    </source>
</evidence>
<dbReference type="PANTHER" id="PTHR23511">
    <property type="entry name" value="SYNAPTIC VESICLE GLYCOPROTEIN 2"/>
    <property type="match status" value="1"/>
</dbReference>
<evidence type="ECO:0000256" key="2">
    <source>
        <dbReference type="ARBA" id="ARBA00022448"/>
    </source>
</evidence>
<feature type="transmembrane region" description="Helical" evidence="6">
    <location>
        <begin position="190"/>
        <end position="209"/>
    </location>
</feature>
<dbReference type="STRING" id="8187.ENSLCAP00010014659"/>
<feature type="transmembrane region" description="Helical" evidence="6">
    <location>
        <begin position="295"/>
        <end position="314"/>
    </location>
</feature>
<feature type="transmembrane region" description="Helical" evidence="6">
    <location>
        <begin position="376"/>
        <end position="394"/>
    </location>
</feature>
<feature type="transmembrane region" description="Helical" evidence="6">
    <location>
        <begin position="105"/>
        <end position="125"/>
    </location>
</feature>
<keyword evidence="2" id="KW-0813">Transport</keyword>
<reference evidence="8" key="2">
    <citation type="submission" date="2025-08" db="UniProtKB">
        <authorList>
            <consortium name="Ensembl"/>
        </authorList>
    </citation>
    <scope>IDENTIFICATION</scope>
</reference>
<evidence type="ECO:0000256" key="6">
    <source>
        <dbReference type="SAM" id="Phobius"/>
    </source>
</evidence>
<dbReference type="Proteomes" id="UP000314980">
    <property type="component" value="Unassembled WGS sequence"/>
</dbReference>
<comment type="subcellular location">
    <subcellularLocation>
        <location evidence="1">Membrane</location>
        <topology evidence="1">Multi-pass membrane protein</topology>
    </subcellularLocation>
</comment>
<feature type="domain" description="Major facilitator superfamily (MFS) profile" evidence="7">
    <location>
        <begin position="71"/>
        <end position="485"/>
    </location>
</feature>
<dbReference type="GO" id="GO:0016020">
    <property type="term" value="C:membrane"/>
    <property type="evidence" value="ECO:0007669"/>
    <property type="project" value="UniProtKB-SubCell"/>
</dbReference>
<evidence type="ECO:0000256" key="4">
    <source>
        <dbReference type="ARBA" id="ARBA00022989"/>
    </source>
</evidence>
<keyword evidence="5 6" id="KW-0472">Membrane</keyword>
<dbReference type="GeneTree" id="ENSGT00940000155403"/>
<feature type="transmembrane region" description="Helical" evidence="6">
    <location>
        <begin position="137"/>
        <end position="161"/>
    </location>
</feature>
<keyword evidence="9" id="KW-1185">Reference proteome</keyword>
<dbReference type="PANTHER" id="PTHR23511:SF5">
    <property type="entry name" value="MAJOR FACILITATOR-TYPE TRANSPORTER HXNZ-RELATED"/>
    <property type="match status" value="1"/>
</dbReference>
<evidence type="ECO:0000313" key="9">
    <source>
        <dbReference type="Proteomes" id="UP000314980"/>
    </source>
</evidence>
<dbReference type="SUPFAM" id="SSF103473">
    <property type="entry name" value="MFS general substrate transporter"/>
    <property type="match status" value="1"/>
</dbReference>
<reference evidence="8" key="3">
    <citation type="submission" date="2025-09" db="UniProtKB">
        <authorList>
            <consortium name="Ensembl"/>
        </authorList>
    </citation>
    <scope>IDENTIFICATION</scope>
</reference>
<dbReference type="InterPro" id="IPR036259">
    <property type="entry name" value="MFS_trans_sf"/>
</dbReference>
<proteinExistence type="predicted"/>
<name>A0A4W6CQR2_LATCA</name>
<dbReference type="InterPro" id="IPR005829">
    <property type="entry name" value="Sugar_transporter_CS"/>
</dbReference>
<protein>
    <submittedName>
        <fullName evidence="8">SV2 related protein b</fullName>
    </submittedName>
</protein>
<accession>A0A4W6CQR2</accession>
<evidence type="ECO:0000259" key="7">
    <source>
        <dbReference type="PROSITE" id="PS50850"/>
    </source>
</evidence>
<dbReference type="Pfam" id="PF07690">
    <property type="entry name" value="MFS_1"/>
    <property type="match status" value="2"/>
</dbReference>
<organism evidence="8 9">
    <name type="scientific">Lates calcarifer</name>
    <name type="common">Barramundi</name>
    <name type="synonym">Holocentrus calcarifer</name>
    <dbReference type="NCBI Taxonomy" id="8187"/>
    <lineage>
        <taxon>Eukaryota</taxon>
        <taxon>Metazoa</taxon>
        <taxon>Chordata</taxon>
        <taxon>Craniata</taxon>
        <taxon>Vertebrata</taxon>
        <taxon>Euteleostomi</taxon>
        <taxon>Actinopterygii</taxon>
        <taxon>Neopterygii</taxon>
        <taxon>Teleostei</taxon>
        <taxon>Neoteleostei</taxon>
        <taxon>Acanthomorphata</taxon>
        <taxon>Carangaria</taxon>
        <taxon>Carangaria incertae sedis</taxon>
        <taxon>Centropomidae</taxon>
        <taxon>Lates</taxon>
    </lineage>
</organism>
<dbReference type="InterPro" id="IPR011701">
    <property type="entry name" value="MFS"/>
</dbReference>
<dbReference type="PROSITE" id="PS50850">
    <property type="entry name" value="MFS"/>
    <property type="match status" value="1"/>
</dbReference>
<dbReference type="Gene3D" id="1.20.1250.20">
    <property type="entry name" value="MFS general substrate transporter like domains"/>
    <property type="match status" value="1"/>
</dbReference>
<dbReference type="GO" id="GO:0022857">
    <property type="term" value="F:transmembrane transporter activity"/>
    <property type="evidence" value="ECO:0007669"/>
    <property type="project" value="InterPro"/>
</dbReference>
<evidence type="ECO:0000313" key="8">
    <source>
        <dbReference type="Ensembl" id="ENSLCAP00010014659.1"/>
    </source>
</evidence>
<feature type="transmembrane region" description="Helical" evidence="6">
    <location>
        <begin position="216"/>
        <end position="236"/>
    </location>
</feature>
<dbReference type="AlphaFoldDB" id="A0A4W6CQR2"/>
<dbReference type="PROSITE" id="PS00216">
    <property type="entry name" value="SUGAR_TRANSPORT_1"/>
    <property type="match status" value="1"/>
</dbReference>
<evidence type="ECO:0000256" key="5">
    <source>
        <dbReference type="ARBA" id="ARBA00023136"/>
    </source>
</evidence>
<feature type="transmembrane region" description="Helical" evidence="6">
    <location>
        <begin position="463"/>
        <end position="482"/>
    </location>
</feature>
<reference evidence="9" key="1">
    <citation type="submission" date="2015-09" db="EMBL/GenBank/DDBJ databases">
        <authorList>
            <person name="Sai Rama Sridatta P."/>
        </authorList>
    </citation>
    <scope>NUCLEOTIDE SEQUENCE [LARGE SCALE GENOMIC DNA]</scope>
</reference>
<sequence length="507" mass="55937">PFFLPFSVMTSRGEASFVGHRNESQVTDSSVYTIASATVDSAVTISSLFTETLTVDDVLEVIGFGKFQWKISLLTGLSWLGDAMEMMILSILGPQLHCEWRLHSYEVALLTSVVFVGMGIGSPVWGKLCDKYGRKVCLVICMCWTLYYGLMSTFAPVYGWLLVLRGLAGFGVGGAPQAVTLYSEFLPVKARGMCIMLIAVLSSWPCLVMPTLGWKWLLILSALPMAIFVCFCFWLPESPRFDLLTGRREKAMATLARIAKDNGKVLPQGKITVCKQNDRGQIKDLFTPQYWRTTLLLWFIWFANAFSYYGIVLLTTELLQAEDSCGEDKIGSSCSLECKYLTSADYKDLLWTTLAEFPGIFIILLAVEYIGRKKSLALSFFMFSLFALPLCACIGRTTLTIFIFIARAFISGGFQAVYVYTPEVYPTENRALAMGTSSAIARVGAMITPFVAQMRLYVSLPALLVYCCCAVLAGIASLILPIETLGRALQESHPGPEARGQTSSTTT</sequence>
<keyword evidence="3 6" id="KW-0812">Transmembrane</keyword>
<dbReference type="InParanoid" id="A0A4W6CQR2"/>
<dbReference type="Ensembl" id="ENSLCAT00010014968.1">
    <property type="protein sequence ID" value="ENSLCAP00010014659.1"/>
    <property type="gene ID" value="ENSLCAG00010006945.1"/>
</dbReference>
<dbReference type="InterPro" id="IPR020846">
    <property type="entry name" value="MFS_dom"/>
</dbReference>
<keyword evidence="4 6" id="KW-1133">Transmembrane helix</keyword>